<evidence type="ECO:0000313" key="1">
    <source>
        <dbReference type="EMBL" id="MFC5423275.1"/>
    </source>
</evidence>
<organism evidence="1 2">
    <name type="scientific">Bosea eneae</name>
    <dbReference type="NCBI Taxonomy" id="151454"/>
    <lineage>
        <taxon>Bacteria</taxon>
        <taxon>Pseudomonadati</taxon>
        <taxon>Pseudomonadota</taxon>
        <taxon>Alphaproteobacteria</taxon>
        <taxon>Hyphomicrobiales</taxon>
        <taxon>Boseaceae</taxon>
        <taxon>Bosea</taxon>
    </lineage>
</organism>
<dbReference type="Proteomes" id="UP001596053">
    <property type="component" value="Unassembled WGS sequence"/>
</dbReference>
<accession>A0ABW0J167</accession>
<dbReference type="RefSeq" id="WP_377801437.1">
    <property type="nucleotide sequence ID" value="NZ_JBHSLW010000070.1"/>
</dbReference>
<keyword evidence="2" id="KW-1185">Reference proteome</keyword>
<name>A0ABW0J167_9HYPH</name>
<dbReference type="EMBL" id="JBHSLW010000070">
    <property type="protein sequence ID" value="MFC5423275.1"/>
    <property type="molecule type" value="Genomic_DNA"/>
</dbReference>
<evidence type="ECO:0000313" key="2">
    <source>
        <dbReference type="Proteomes" id="UP001596053"/>
    </source>
</evidence>
<reference evidence="2" key="1">
    <citation type="journal article" date="2019" name="Int. J. Syst. Evol. Microbiol.">
        <title>The Global Catalogue of Microorganisms (GCM) 10K type strain sequencing project: providing services to taxonomists for standard genome sequencing and annotation.</title>
        <authorList>
            <consortium name="The Broad Institute Genomics Platform"/>
            <consortium name="The Broad Institute Genome Sequencing Center for Infectious Disease"/>
            <person name="Wu L."/>
            <person name="Ma J."/>
        </authorList>
    </citation>
    <scope>NUCLEOTIDE SEQUENCE [LARGE SCALE GENOMIC DNA]</scope>
    <source>
        <strain evidence="2">NCAIM B.01391</strain>
    </source>
</reference>
<sequence>MSDEPVKALTDADIMVALAQEDAELSRWKTRTYATLATHAGRRTLPVRGQEFGSWLRLKFRDAQGRSAPAGAVKAAITTLEDLASLEPEHRQKRSDE</sequence>
<gene>
    <name evidence="1" type="ORF">ACFPOB_27400</name>
</gene>
<proteinExistence type="predicted"/>
<comment type="caution">
    <text evidence="1">The sequence shown here is derived from an EMBL/GenBank/DDBJ whole genome shotgun (WGS) entry which is preliminary data.</text>
</comment>
<protein>
    <submittedName>
        <fullName evidence="1">Uncharacterized protein</fullName>
    </submittedName>
</protein>